<evidence type="ECO:0000313" key="3">
    <source>
        <dbReference type="EMBL" id="GII54487.1"/>
    </source>
</evidence>
<dbReference type="InterPro" id="IPR021421">
    <property type="entry name" value="DUF3071"/>
</dbReference>
<feature type="compositionally biased region" description="Basic and acidic residues" evidence="1">
    <location>
        <begin position="583"/>
        <end position="601"/>
    </location>
</feature>
<protein>
    <recommendedName>
        <fullName evidence="2">DUF3071 domain-containing protein</fullName>
    </recommendedName>
</protein>
<dbReference type="EMBL" id="BOOR01000018">
    <property type="protein sequence ID" value="GII54487.1"/>
    <property type="molecule type" value="Genomic_DNA"/>
</dbReference>
<sequence length="693" mass="73607">MQELRLVAVSEDGTYLVLATAGRGTRFTLPVDDRLRAAVRGNFSRLGQYEIEVESPLRPKEIQARIRAGESAEEIAATAGIPVERVRWFEGPVLQEREYMAQQAQRVSVRMPGESAPGPTLGDLVAERLTRRGVPADEIDWDAAKRDDNLWRVKLGFVWNGHTRHAEWLFDPRRRNITPNDDEAMRLSAAEYVEPERDDTTVRPFVPRLASKLAPVAPLPGAAHGRVESDYDRPAVRHEPPARLDPPLRQEPPAWNEPAARHDTVRREPAPWPEPRHEEPPARPEPAPKPFRLPEPVIEADAPEELPAFKLPPSTLLGQNPPSHSPAAPTPLRPVAETRSPEPDVITGMSGVEDRVAPVQEAIPAAPPVHEPAEPAPSRQDASPQTAHDPTPQRTDASAVPADRAPAHLAADQAATDQAAADQATAERGTDGPAAAQQTVSEQTGPEQTTSGQTASETPAPESASPGEASRPETDSVQESAPAAGSSASDSSGADSSGAERATTEPVTAEEKPAVPDAAPASSPADPVAEETTATPATEIPASEAPAAEALANTSPAPPKAPAAETVTQPVPPAPEVTPAPPARREEPARPAAREAGRTGDQDAAGTNGKRPDPRTAAAAVAQAAKAPQKEPVKEPAKEPVKAAVKETPKDAKPETPAPPVPKPTPARPRKSRGRRASVPTWDEIMFGARKQD</sequence>
<feature type="compositionally biased region" description="Polar residues" evidence="1">
    <location>
        <begin position="380"/>
        <end position="396"/>
    </location>
</feature>
<evidence type="ECO:0000259" key="2">
    <source>
        <dbReference type="Pfam" id="PF11268"/>
    </source>
</evidence>
<feature type="compositionally biased region" description="Low complexity" evidence="1">
    <location>
        <begin position="617"/>
        <end position="627"/>
    </location>
</feature>
<comment type="caution">
    <text evidence="3">The sequence shown here is derived from an EMBL/GenBank/DDBJ whole genome shotgun (WGS) entry which is preliminary data.</text>
</comment>
<feature type="domain" description="DUF3071" evidence="2">
    <location>
        <begin position="1"/>
        <end position="170"/>
    </location>
</feature>
<feature type="compositionally biased region" description="Pro residues" evidence="1">
    <location>
        <begin position="656"/>
        <end position="667"/>
    </location>
</feature>
<feature type="compositionally biased region" description="Low complexity" evidence="1">
    <location>
        <begin position="480"/>
        <end position="499"/>
    </location>
</feature>
<feature type="compositionally biased region" description="Basic and acidic residues" evidence="1">
    <location>
        <begin position="259"/>
        <end position="282"/>
    </location>
</feature>
<feature type="compositionally biased region" description="Basic and acidic residues" evidence="1">
    <location>
        <begin position="225"/>
        <end position="248"/>
    </location>
</feature>
<dbReference type="Proteomes" id="UP000605992">
    <property type="component" value="Unassembled WGS sequence"/>
</dbReference>
<name>A0A8J3XTL7_9ACTN</name>
<feature type="region of interest" description="Disordered" evidence="1">
    <location>
        <begin position="217"/>
        <end position="693"/>
    </location>
</feature>
<gene>
    <name evidence="3" type="ORF">Pth03_28760</name>
</gene>
<feature type="compositionally biased region" description="Pro residues" evidence="1">
    <location>
        <begin position="283"/>
        <end position="293"/>
    </location>
</feature>
<dbReference type="RefSeq" id="WP_203944715.1">
    <property type="nucleotide sequence ID" value="NZ_BOOR01000018.1"/>
</dbReference>
<dbReference type="InterPro" id="IPR047682">
    <property type="entry name" value="SepH-like"/>
</dbReference>
<evidence type="ECO:0000256" key="1">
    <source>
        <dbReference type="SAM" id="MobiDB-lite"/>
    </source>
</evidence>
<proteinExistence type="predicted"/>
<dbReference type="AlphaFoldDB" id="A0A8J3XTL7"/>
<feature type="compositionally biased region" description="Low complexity" evidence="1">
    <location>
        <begin position="399"/>
        <end position="426"/>
    </location>
</feature>
<feature type="compositionally biased region" description="Polar residues" evidence="1">
    <location>
        <begin position="436"/>
        <end position="457"/>
    </location>
</feature>
<accession>A0A8J3XTL7</accession>
<feature type="compositionally biased region" description="Basic and acidic residues" evidence="1">
    <location>
        <begin position="628"/>
        <end position="654"/>
    </location>
</feature>
<feature type="compositionally biased region" description="Pro residues" evidence="1">
    <location>
        <begin position="570"/>
        <end position="582"/>
    </location>
</feature>
<reference evidence="3" key="1">
    <citation type="submission" date="2021-01" db="EMBL/GenBank/DDBJ databases">
        <title>Whole genome shotgun sequence of Planotetraspora thailandica NBRC 104271.</title>
        <authorList>
            <person name="Komaki H."/>
            <person name="Tamura T."/>
        </authorList>
    </citation>
    <scope>NUCLEOTIDE SEQUENCE</scope>
    <source>
        <strain evidence="3">NBRC 104271</strain>
    </source>
</reference>
<organism evidence="3 4">
    <name type="scientific">Planotetraspora thailandica</name>
    <dbReference type="NCBI Taxonomy" id="487172"/>
    <lineage>
        <taxon>Bacteria</taxon>
        <taxon>Bacillati</taxon>
        <taxon>Actinomycetota</taxon>
        <taxon>Actinomycetes</taxon>
        <taxon>Streptosporangiales</taxon>
        <taxon>Streptosporangiaceae</taxon>
        <taxon>Planotetraspora</taxon>
    </lineage>
</organism>
<dbReference type="NCBIfam" id="NF040712">
    <property type="entry name" value="SepH"/>
    <property type="match status" value="1"/>
</dbReference>
<feature type="compositionally biased region" description="Low complexity" evidence="1">
    <location>
        <begin position="515"/>
        <end position="555"/>
    </location>
</feature>
<dbReference type="Pfam" id="PF11268">
    <property type="entry name" value="DUF3071"/>
    <property type="match status" value="1"/>
</dbReference>
<keyword evidence="4" id="KW-1185">Reference proteome</keyword>
<evidence type="ECO:0000313" key="4">
    <source>
        <dbReference type="Proteomes" id="UP000605992"/>
    </source>
</evidence>